<comment type="subcellular location">
    <subcellularLocation>
        <location evidence="1">Membrane</location>
        <topology evidence="1">Multi-pass membrane protein</topology>
    </subcellularLocation>
</comment>
<accession>A0A2D4JUU2</accession>
<feature type="domain" description="P-type ATPase C-terminal" evidence="5">
    <location>
        <begin position="1"/>
        <end position="205"/>
    </location>
</feature>
<keyword evidence="3" id="KW-0460">Magnesium</keyword>
<dbReference type="InterPro" id="IPR032630">
    <property type="entry name" value="P_typ_ATPase_c"/>
</dbReference>
<name>A0A2D4JUU2_9SAUR</name>
<reference evidence="6" key="2">
    <citation type="submission" date="2017-11" db="EMBL/GenBank/DDBJ databases">
        <title>Coralsnake Venomics: Analyses of Venom Gland Transcriptomes and Proteomes of Six Brazilian Taxa.</title>
        <authorList>
            <person name="Aird S.D."/>
            <person name="Jorge da Silva N."/>
            <person name="Qiu L."/>
            <person name="Villar-Briones A."/>
            <person name="Aparecida-Saddi V."/>
            <person name="Campos-Telles M.P."/>
            <person name="Grau M."/>
            <person name="Mikheyev A.S."/>
        </authorList>
    </citation>
    <scope>NUCLEOTIDE SEQUENCE</scope>
    <source>
        <tissue evidence="6">Venom_gland</tissue>
    </source>
</reference>
<keyword evidence="4" id="KW-0472">Membrane</keyword>
<sequence>MFVALLFWYQFYCGFSGSSMIDQWYLIFFNLMFSSLPQLIVGVLDKDVPAETLIAMPQLYTSGQKMEEYQPHMFWMNMIDALYQSLVCFFIPYFIYYNSDVDMFSWGTPITTAALFTIILHLAIETKTWTWLHLSSCSFSIALFFIVALIYNISCPICYPPSNPYWTMEKLMGEPVFYLTCLISPVVALLPRFLYRILQGTLFPTQLQLGRQLSRLPPGSHNQLLNKWDTNKRDTNSQIYQNTGYFPESPYFITSGFSRTCNHDNPTELSQQKEELSQMPKPGCSTDLNTIVSPLGAQFCDENRHLSIANDKSEASLGFQKSAFDLEPTLVNVDDTGQWSSRVDGSDFSLFNWFSSTILFKNIRSDLPSFSGSLRNRRHDSITLCSCHSQDFKGLTEQNSSCFQEQAKTSSGDCLKTESLETTIL</sequence>
<feature type="transmembrane region" description="Helical" evidence="4">
    <location>
        <begin position="74"/>
        <end position="97"/>
    </location>
</feature>
<feature type="transmembrane region" description="Helical" evidence="4">
    <location>
        <begin position="24"/>
        <end position="44"/>
    </location>
</feature>
<keyword evidence="4" id="KW-0812">Transmembrane</keyword>
<protein>
    <recommendedName>
        <fullName evidence="5">P-type ATPase C-terminal domain-containing protein</fullName>
    </recommendedName>
</protein>
<dbReference type="GO" id="GO:0046872">
    <property type="term" value="F:metal ion binding"/>
    <property type="evidence" value="ECO:0007669"/>
    <property type="project" value="UniProtKB-KW"/>
</dbReference>
<dbReference type="AlphaFoldDB" id="A0A2D4JUU2"/>
<proteinExistence type="predicted"/>
<keyword evidence="4" id="KW-1133">Transmembrane helix</keyword>
<dbReference type="GO" id="GO:0045332">
    <property type="term" value="P:phospholipid translocation"/>
    <property type="evidence" value="ECO:0007669"/>
    <property type="project" value="TreeGrafter"/>
</dbReference>
<evidence type="ECO:0000259" key="5">
    <source>
        <dbReference type="Pfam" id="PF16212"/>
    </source>
</evidence>
<dbReference type="EMBL" id="IACL01015170">
    <property type="protein sequence ID" value="LAB00280.1"/>
    <property type="molecule type" value="Transcribed_RNA"/>
</dbReference>
<feature type="transmembrane region" description="Helical" evidence="4">
    <location>
        <begin position="103"/>
        <end position="124"/>
    </location>
</feature>
<evidence type="ECO:0000256" key="4">
    <source>
        <dbReference type="SAM" id="Phobius"/>
    </source>
</evidence>
<dbReference type="InterPro" id="IPR023298">
    <property type="entry name" value="ATPase_P-typ_TM_dom_sf"/>
</dbReference>
<feature type="transmembrane region" description="Helical" evidence="4">
    <location>
        <begin position="176"/>
        <end position="195"/>
    </location>
</feature>
<dbReference type="PANTHER" id="PTHR24092">
    <property type="entry name" value="PROBABLE PHOSPHOLIPID-TRANSPORTING ATPASE"/>
    <property type="match status" value="1"/>
</dbReference>
<dbReference type="SUPFAM" id="SSF81665">
    <property type="entry name" value="Calcium ATPase, transmembrane domain M"/>
    <property type="match status" value="1"/>
</dbReference>
<dbReference type="GO" id="GO:0140326">
    <property type="term" value="F:ATPase-coupled intramembrane lipid transporter activity"/>
    <property type="evidence" value="ECO:0007669"/>
    <property type="project" value="TreeGrafter"/>
</dbReference>
<keyword evidence="2" id="KW-0479">Metal-binding</keyword>
<dbReference type="Pfam" id="PF16212">
    <property type="entry name" value="PhoLip_ATPase_C"/>
    <property type="match status" value="1"/>
</dbReference>
<feature type="transmembrane region" description="Helical" evidence="4">
    <location>
        <begin position="131"/>
        <end position="153"/>
    </location>
</feature>
<evidence type="ECO:0000256" key="2">
    <source>
        <dbReference type="ARBA" id="ARBA00022723"/>
    </source>
</evidence>
<dbReference type="GO" id="GO:0005886">
    <property type="term" value="C:plasma membrane"/>
    <property type="evidence" value="ECO:0007669"/>
    <property type="project" value="TreeGrafter"/>
</dbReference>
<organism evidence="6">
    <name type="scientific">Micrurus paraensis</name>
    <dbReference type="NCBI Taxonomy" id="1970185"/>
    <lineage>
        <taxon>Eukaryota</taxon>
        <taxon>Metazoa</taxon>
        <taxon>Chordata</taxon>
        <taxon>Craniata</taxon>
        <taxon>Vertebrata</taxon>
        <taxon>Euteleostomi</taxon>
        <taxon>Lepidosauria</taxon>
        <taxon>Squamata</taxon>
        <taxon>Bifurcata</taxon>
        <taxon>Unidentata</taxon>
        <taxon>Episquamata</taxon>
        <taxon>Toxicofera</taxon>
        <taxon>Serpentes</taxon>
        <taxon>Colubroidea</taxon>
        <taxon>Elapidae</taxon>
        <taxon>Elapinae</taxon>
        <taxon>Micrurus</taxon>
    </lineage>
</organism>
<evidence type="ECO:0000313" key="6">
    <source>
        <dbReference type="EMBL" id="LAB00280.1"/>
    </source>
</evidence>
<dbReference type="PANTHER" id="PTHR24092:SF81">
    <property type="entry name" value="PHOSPHOLIPID-TRANSPORTING ATPASE VA"/>
    <property type="match status" value="1"/>
</dbReference>
<evidence type="ECO:0000256" key="3">
    <source>
        <dbReference type="ARBA" id="ARBA00022842"/>
    </source>
</evidence>
<evidence type="ECO:0000256" key="1">
    <source>
        <dbReference type="ARBA" id="ARBA00004141"/>
    </source>
</evidence>
<reference evidence="6" key="1">
    <citation type="submission" date="2017-07" db="EMBL/GenBank/DDBJ databases">
        <authorList>
            <person name="Mikheyev A."/>
            <person name="Grau M."/>
        </authorList>
    </citation>
    <scope>NUCLEOTIDE SEQUENCE</scope>
    <source>
        <tissue evidence="6">Venom_gland</tissue>
    </source>
</reference>